<comment type="caution">
    <text evidence="3">The sequence shown here is derived from an EMBL/GenBank/DDBJ whole genome shotgun (WGS) entry which is preliminary data.</text>
</comment>
<dbReference type="PANTHER" id="PTHR43798">
    <property type="entry name" value="MONOACYLGLYCEROL LIPASE"/>
    <property type="match status" value="1"/>
</dbReference>
<dbReference type="RefSeq" id="WP_192540489.1">
    <property type="nucleotide sequence ID" value="NZ_JBQELX010000059.1"/>
</dbReference>
<evidence type="ECO:0000256" key="1">
    <source>
        <dbReference type="SAM" id="SignalP"/>
    </source>
</evidence>
<feature type="signal peptide" evidence="1">
    <location>
        <begin position="1"/>
        <end position="26"/>
    </location>
</feature>
<protein>
    <submittedName>
        <fullName evidence="3">Alpha/beta fold hydrolase</fullName>
    </submittedName>
</protein>
<dbReference type="Gene3D" id="3.40.50.1820">
    <property type="entry name" value="alpha/beta hydrolase"/>
    <property type="match status" value="1"/>
</dbReference>
<dbReference type="SUPFAM" id="SSF53474">
    <property type="entry name" value="alpha/beta-Hydrolases"/>
    <property type="match status" value="1"/>
</dbReference>
<dbReference type="GO" id="GO:0016787">
    <property type="term" value="F:hydrolase activity"/>
    <property type="evidence" value="ECO:0007669"/>
    <property type="project" value="UniProtKB-KW"/>
</dbReference>
<organism evidence="3 4">
    <name type="scientific">Pseudoalteromonas prydzensis</name>
    <dbReference type="NCBI Taxonomy" id="182141"/>
    <lineage>
        <taxon>Bacteria</taxon>
        <taxon>Pseudomonadati</taxon>
        <taxon>Pseudomonadota</taxon>
        <taxon>Gammaproteobacteria</taxon>
        <taxon>Alteromonadales</taxon>
        <taxon>Pseudoalteromonadaceae</taxon>
        <taxon>Pseudoalteromonas</taxon>
    </lineage>
</organism>
<evidence type="ECO:0000313" key="3">
    <source>
        <dbReference type="EMBL" id="MBE0456201.1"/>
    </source>
</evidence>
<dbReference type="EMBL" id="RRZA01000003">
    <property type="protein sequence ID" value="MBE0456201.1"/>
    <property type="molecule type" value="Genomic_DNA"/>
</dbReference>
<proteinExistence type="predicted"/>
<feature type="domain" description="AB hydrolase-1" evidence="2">
    <location>
        <begin position="90"/>
        <end position="465"/>
    </location>
</feature>
<dbReference type="PANTHER" id="PTHR43798:SF27">
    <property type="entry name" value="HYDROLASE ALPHA_BETA HYDROLASE FOLD FAMILY"/>
    <property type="match status" value="1"/>
</dbReference>
<dbReference type="InterPro" id="IPR029058">
    <property type="entry name" value="AB_hydrolase_fold"/>
</dbReference>
<sequence>MHKDRVAHIGKLAACIFALITTSVMANEQAQQQYNYSNEEAIVFETMDGIQTNAFSGYITVPENRSNQQSRNIKVHYVRFPATANKTGSPIVYLSGGPGGSGIDTAKYPNFRFPLFMALREHGDVIALDQRGTGLSKDTPTCRSDQYTPMNQVQSIDDTIALYKLAANQCHAFWQSKGIDLLGYNTVESAQDLNELRQHLKAEKITLWGISYGSHLAFAAMKLFPERIDKVVIASAEGLNQTVKLPTQTDAYFSRLQDAINTQPEAAKQYPDIKGLIARVHQQLLDKPIKVTLQSKAASGNTLLFQKHHLQILASSMITDPQRYVSVLLKLYKSIDVGNLEILNGLLARGYFDENQISFEAMPLAMDIASGITAERLALVEQQAKTSLLGLMLNFPMPQLNNQLNGLDLGDSFRADPINNIPTLLLSGTLDGRTYLASQYEATSGLSALTKVTIENAGHNLFMSSPKVTQVIKQFLNDQAIKDKTISIDLPDFTK</sequence>
<keyword evidence="4" id="KW-1185">Reference proteome</keyword>
<dbReference type="Proteomes" id="UP000707245">
    <property type="component" value="Unassembled WGS sequence"/>
</dbReference>
<feature type="chain" id="PRO_5045873022" evidence="1">
    <location>
        <begin position="27"/>
        <end position="495"/>
    </location>
</feature>
<name>A0ABR9FHB2_9GAMM</name>
<dbReference type="Pfam" id="PF00561">
    <property type="entry name" value="Abhydrolase_1"/>
    <property type="match status" value="1"/>
</dbReference>
<evidence type="ECO:0000313" key="4">
    <source>
        <dbReference type="Proteomes" id="UP000707245"/>
    </source>
</evidence>
<keyword evidence="1" id="KW-0732">Signal</keyword>
<evidence type="ECO:0000259" key="2">
    <source>
        <dbReference type="Pfam" id="PF00561"/>
    </source>
</evidence>
<accession>A0ABR9FHB2</accession>
<dbReference type="InterPro" id="IPR050266">
    <property type="entry name" value="AB_hydrolase_sf"/>
</dbReference>
<gene>
    <name evidence="3" type="ORF">EI167_01795</name>
</gene>
<keyword evidence="3" id="KW-0378">Hydrolase</keyword>
<dbReference type="InterPro" id="IPR000073">
    <property type="entry name" value="AB_hydrolase_1"/>
</dbReference>
<reference evidence="3 4" key="1">
    <citation type="submission" date="2020-07" db="EMBL/GenBank/DDBJ databases">
        <title>Halophilic bacteria isolated from french cheeses.</title>
        <authorList>
            <person name="Kothe C.I."/>
            <person name="Farah-Kraiem B."/>
            <person name="Renault P."/>
            <person name="Dridi B."/>
        </authorList>
    </citation>
    <scope>NUCLEOTIDE SEQUENCE [LARGE SCALE GENOMIC DNA]</scope>
    <source>
        <strain evidence="3 4">FME14</strain>
    </source>
</reference>